<name>A0A060VMK0_ONCMY</name>
<dbReference type="EMBL" id="FR904259">
    <property type="protein sequence ID" value="CDQ56046.1"/>
    <property type="molecule type" value="Genomic_DNA"/>
</dbReference>
<dbReference type="GO" id="GO:0048471">
    <property type="term" value="C:perinuclear region of cytoplasm"/>
    <property type="evidence" value="ECO:0007669"/>
    <property type="project" value="UniProtKB-SubCell"/>
</dbReference>
<dbReference type="GO" id="GO:0017022">
    <property type="term" value="F:myosin binding"/>
    <property type="evidence" value="ECO:0007669"/>
    <property type="project" value="TreeGrafter"/>
</dbReference>
<organism evidence="4 5">
    <name type="scientific">Oncorhynchus mykiss</name>
    <name type="common">Rainbow trout</name>
    <name type="synonym">Salmo gairdneri</name>
    <dbReference type="NCBI Taxonomy" id="8022"/>
    <lineage>
        <taxon>Eukaryota</taxon>
        <taxon>Metazoa</taxon>
        <taxon>Chordata</taxon>
        <taxon>Craniata</taxon>
        <taxon>Vertebrata</taxon>
        <taxon>Euteleostomi</taxon>
        <taxon>Actinopterygii</taxon>
        <taxon>Neopterygii</taxon>
        <taxon>Teleostei</taxon>
        <taxon>Protacanthopterygii</taxon>
        <taxon>Salmoniformes</taxon>
        <taxon>Salmonidae</taxon>
        <taxon>Salmoninae</taxon>
        <taxon>Oncorhynchus</taxon>
    </lineage>
</organism>
<dbReference type="InterPro" id="IPR051745">
    <property type="entry name" value="Intracell_Transport_Effector"/>
</dbReference>
<protein>
    <recommendedName>
        <fullName evidence="3">RabBD domain-containing protein</fullName>
    </recommendedName>
</protein>
<dbReference type="Gene3D" id="3.30.40.10">
    <property type="entry name" value="Zinc/RING finger domain, C3HC4 (zinc finger)"/>
    <property type="match status" value="1"/>
</dbReference>
<evidence type="ECO:0000313" key="5">
    <source>
        <dbReference type="Proteomes" id="UP000193380"/>
    </source>
</evidence>
<dbReference type="PANTHER" id="PTHR14555">
    <property type="entry name" value="MYELIN-ASSOCIATED OLIGODENDROCYTIC BASIC PROTEIN MOBP -RELATED"/>
    <property type="match status" value="1"/>
</dbReference>
<evidence type="ECO:0000256" key="1">
    <source>
        <dbReference type="ARBA" id="ARBA00004556"/>
    </source>
</evidence>
<evidence type="ECO:0000313" key="4">
    <source>
        <dbReference type="EMBL" id="CDQ56046.1"/>
    </source>
</evidence>
<comment type="subcellular location">
    <subcellularLocation>
        <location evidence="1">Cytoplasm</location>
        <location evidence="1">Perinuclear region</location>
    </subcellularLocation>
</comment>
<gene>
    <name evidence="4" type="ORF">GSONMT00070898001</name>
</gene>
<dbReference type="InterPro" id="IPR010911">
    <property type="entry name" value="Rab_BD"/>
</dbReference>
<feature type="domain" description="RabBD" evidence="3">
    <location>
        <begin position="4"/>
        <end position="37"/>
    </location>
</feature>
<keyword evidence="2" id="KW-0963">Cytoplasm</keyword>
<dbReference type="PROSITE" id="PS50916">
    <property type="entry name" value="RABBD"/>
    <property type="match status" value="1"/>
</dbReference>
<dbReference type="PaxDb" id="8022-A0A060VMK0"/>
<evidence type="ECO:0000256" key="2">
    <source>
        <dbReference type="ARBA" id="ARBA00022490"/>
    </source>
</evidence>
<dbReference type="PANTHER" id="PTHR14555:SF6">
    <property type="entry name" value="RAB EFFECTOR MYRIP"/>
    <property type="match status" value="1"/>
</dbReference>
<reference evidence="4 5" key="1">
    <citation type="journal article" date="2014" name="Nat. Commun.">
        <title>The rainbow trout genome provides novel insights into evolution after whole-genome duplication in vertebrates.</title>
        <authorList>
            <person name="Berthelot C."/>
            <person name="Brunet F."/>
            <person name="Chalopin D."/>
            <person name="Juanchich A."/>
            <person name="Bernard M."/>
            <person name="Noel B."/>
            <person name="Bento P."/>
            <person name="Da Silva C."/>
            <person name="Labadie K."/>
            <person name="Alberti A."/>
            <person name="Aury J.M."/>
            <person name="Louis A."/>
            <person name="Dehais P."/>
            <person name="Bardou P."/>
            <person name="Montfort J."/>
            <person name="Klopp C."/>
            <person name="Cabau C."/>
            <person name="Gaspin C."/>
            <person name="Thorgaard G.H."/>
            <person name="Boussaha M."/>
            <person name="Quillet E."/>
            <person name="Guyomard R."/>
            <person name="Galiana D."/>
            <person name="Bobe J."/>
            <person name="Volff J.N."/>
            <person name="Genet C."/>
            <person name="Wincker P."/>
            <person name="Jaillon O."/>
            <person name="Roest Crollius H."/>
            <person name="Guiguen Y."/>
        </authorList>
    </citation>
    <scope>NUCLEOTIDE SEQUENCE [LARGE SCALE GENOMIC DNA]</scope>
</reference>
<accession>A0A060VMK0</accession>
<evidence type="ECO:0000259" key="3">
    <source>
        <dbReference type="PROSITE" id="PS50916"/>
    </source>
</evidence>
<dbReference type="Proteomes" id="UP000193380">
    <property type="component" value="Chromosome 15"/>
</dbReference>
<dbReference type="InterPro" id="IPR013083">
    <property type="entry name" value="Znf_RING/FYVE/PHD"/>
</dbReference>
<proteinExistence type="predicted"/>
<dbReference type="GO" id="GO:0006886">
    <property type="term" value="P:intracellular protein transport"/>
    <property type="evidence" value="ECO:0007669"/>
    <property type="project" value="InterPro"/>
</dbReference>
<dbReference type="GO" id="GO:0003779">
    <property type="term" value="F:actin binding"/>
    <property type="evidence" value="ECO:0007669"/>
    <property type="project" value="TreeGrafter"/>
</dbReference>
<dbReference type="GO" id="GO:0031267">
    <property type="term" value="F:small GTPase binding"/>
    <property type="evidence" value="ECO:0007669"/>
    <property type="project" value="InterPro"/>
</dbReference>
<dbReference type="Pfam" id="PF02318">
    <property type="entry name" value="FYVE_2"/>
    <property type="match status" value="1"/>
</dbReference>
<dbReference type="InterPro" id="IPR041282">
    <property type="entry name" value="FYVE_2"/>
</dbReference>
<sequence length="37" mass="4408">MGRKLDLSGLTDNEAEHVLKVVQRDMKLRKKEEDRLR</sequence>
<dbReference type="STRING" id="8022.A0A060VMK0"/>
<dbReference type="GO" id="GO:0030864">
    <property type="term" value="C:cortical actin cytoskeleton"/>
    <property type="evidence" value="ECO:0007669"/>
    <property type="project" value="TreeGrafter"/>
</dbReference>
<dbReference type="AlphaFoldDB" id="A0A060VMK0"/>